<reference evidence="3" key="1">
    <citation type="submission" date="2013-01" db="EMBL/GenBank/DDBJ databases">
        <title>Draft Genome Sequence of a Mulberry Tree, Morus notabilis C.K. Schneid.</title>
        <authorList>
            <person name="He N."/>
            <person name="Zhao S."/>
        </authorList>
    </citation>
    <scope>NUCLEOTIDE SEQUENCE</scope>
</reference>
<keyword evidence="3" id="KW-1185">Reference proteome</keyword>
<dbReference type="Proteomes" id="UP000030645">
    <property type="component" value="Unassembled WGS sequence"/>
</dbReference>
<evidence type="ECO:0000313" key="3">
    <source>
        <dbReference type="Proteomes" id="UP000030645"/>
    </source>
</evidence>
<name>W9R1F2_9ROSA</name>
<dbReference type="AlphaFoldDB" id="W9R1F2"/>
<feature type="region of interest" description="Disordered" evidence="1">
    <location>
        <begin position="9"/>
        <end position="37"/>
    </location>
</feature>
<evidence type="ECO:0000313" key="2">
    <source>
        <dbReference type="EMBL" id="EXB53985.1"/>
    </source>
</evidence>
<feature type="compositionally biased region" description="Acidic residues" evidence="1">
    <location>
        <begin position="11"/>
        <end position="23"/>
    </location>
</feature>
<dbReference type="PANTHER" id="PTHR16019">
    <property type="entry name" value="SYNAPSE-ASSOCIATED PROTEIN"/>
    <property type="match status" value="1"/>
</dbReference>
<dbReference type="STRING" id="981085.W9R1F2"/>
<gene>
    <name evidence="2" type="ORF">L484_022954</name>
</gene>
<accession>W9R1F2</accession>
<sequence length="363" mass="39452">MDFFKFIFADEPLEPSDSDEPQNDDTPAPELPPDSNSSTAWSFGGLIKTLATKFEPVIQTYRKDLEEFGSGLRMETTVIRDAASRAVRDLPASLEVVATIVALIGRDSLLAAADEDSDAFGWSRQLVPNSVDHENFWFIFASFLSPPFLSLHSATDEDSDTFGWSRPLVPKSVDHENFWFRFGESRSLSAAAETELARTSGALSPCLCDGPPDLRRTRDILSLFTATRRICTGSDKISADDSISVTSGGSDRCGEDLEIVAKISTIVNNLLQAVQHCQVLSDDKKRALYDQYGEAGVKNRVGGGSSAYTIMAGGRSETCRGQCNLAGYGWRQVRDLSAVGVICQVMNQPAGLAGISYNLPMGH</sequence>
<evidence type="ECO:0000256" key="1">
    <source>
        <dbReference type="SAM" id="MobiDB-lite"/>
    </source>
</evidence>
<organism evidence="2 3">
    <name type="scientific">Morus notabilis</name>
    <dbReference type="NCBI Taxonomy" id="981085"/>
    <lineage>
        <taxon>Eukaryota</taxon>
        <taxon>Viridiplantae</taxon>
        <taxon>Streptophyta</taxon>
        <taxon>Embryophyta</taxon>
        <taxon>Tracheophyta</taxon>
        <taxon>Spermatophyta</taxon>
        <taxon>Magnoliopsida</taxon>
        <taxon>eudicotyledons</taxon>
        <taxon>Gunneridae</taxon>
        <taxon>Pentapetalae</taxon>
        <taxon>rosids</taxon>
        <taxon>fabids</taxon>
        <taxon>Rosales</taxon>
        <taxon>Moraceae</taxon>
        <taxon>Moreae</taxon>
        <taxon>Morus</taxon>
    </lineage>
</organism>
<dbReference type="InterPro" id="IPR051494">
    <property type="entry name" value="BSD_domain-containing"/>
</dbReference>
<dbReference type="eggNOG" id="KOG2690">
    <property type="taxonomic scope" value="Eukaryota"/>
</dbReference>
<dbReference type="GO" id="GO:0005737">
    <property type="term" value="C:cytoplasm"/>
    <property type="evidence" value="ECO:0007669"/>
    <property type="project" value="TreeGrafter"/>
</dbReference>
<dbReference type="PANTHER" id="PTHR16019:SF5">
    <property type="entry name" value="BSD DOMAIN-CONTAINING PROTEIN 1"/>
    <property type="match status" value="1"/>
</dbReference>
<dbReference type="EMBL" id="KE344145">
    <property type="protein sequence ID" value="EXB53985.1"/>
    <property type="molecule type" value="Genomic_DNA"/>
</dbReference>
<protein>
    <submittedName>
        <fullName evidence="2">Uncharacterized protein</fullName>
    </submittedName>
</protein>
<proteinExistence type="predicted"/>